<keyword evidence="3" id="KW-1185">Reference proteome</keyword>
<sequence>MSRLTYMLQMLFAVVLTAGILLQGLTGVTNHLPQIDLEGAAQINDHGHSHDPVVDVAWSDHGHSHDVTDHDHNPGLTVPSEDPSPLPPLTKDAWTIVSLMVWDMQHGLERPPRV</sequence>
<reference evidence="2 3" key="1">
    <citation type="submission" date="2017-03" db="EMBL/GenBank/DDBJ databases">
        <authorList>
            <person name="Afonso C.L."/>
            <person name="Miller P.J."/>
            <person name="Scott M.A."/>
            <person name="Spackman E."/>
            <person name="Goraichik I."/>
            <person name="Dimitrov K.M."/>
            <person name="Suarez D.L."/>
            <person name="Swayne D.E."/>
        </authorList>
    </citation>
    <scope>NUCLEOTIDE SEQUENCE [LARGE SCALE GENOMIC DNA]</scope>
    <source>
        <strain evidence="2 3">CECT 7639</strain>
    </source>
</reference>
<dbReference type="EMBL" id="FWFO01000001">
    <property type="protein sequence ID" value="SLN14097.1"/>
    <property type="molecule type" value="Genomic_DNA"/>
</dbReference>
<dbReference type="AlphaFoldDB" id="A0A1Y5RC89"/>
<gene>
    <name evidence="2" type="ORF">TRL7639_00193</name>
</gene>
<evidence type="ECO:0000313" key="2">
    <source>
        <dbReference type="EMBL" id="SLN14097.1"/>
    </source>
</evidence>
<name>A0A1Y5RC89_9RHOB</name>
<protein>
    <submittedName>
        <fullName evidence="2">Uncharacterized protein</fullName>
    </submittedName>
</protein>
<dbReference type="RefSeq" id="WP_133057586.1">
    <property type="nucleotide sequence ID" value="NZ_FWFO01000001.1"/>
</dbReference>
<evidence type="ECO:0000256" key="1">
    <source>
        <dbReference type="SAM" id="MobiDB-lite"/>
    </source>
</evidence>
<organism evidence="2 3">
    <name type="scientific">Falsiruegeria litorea R37</name>
    <dbReference type="NCBI Taxonomy" id="1200284"/>
    <lineage>
        <taxon>Bacteria</taxon>
        <taxon>Pseudomonadati</taxon>
        <taxon>Pseudomonadota</taxon>
        <taxon>Alphaproteobacteria</taxon>
        <taxon>Rhodobacterales</taxon>
        <taxon>Roseobacteraceae</taxon>
        <taxon>Falsiruegeria</taxon>
    </lineage>
</organism>
<dbReference type="OrthoDB" id="7855809at2"/>
<dbReference type="Proteomes" id="UP000193077">
    <property type="component" value="Unassembled WGS sequence"/>
</dbReference>
<proteinExistence type="predicted"/>
<feature type="region of interest" description="Disordered" evidence="1">
    <location>
        <begin position="59"/>
        <end position="87"/>
    </location>
</feature>
<feature type="compositionally biased region" description="Basic and acidic residues" evidence="1">
    <location>
        <begin position="59"/>
        <end position="73"/>
    </location>
</feature>
<evidence type="ECO:0000313" key="3">
    <source>
        <dbReference type="Proteomes" id="UP000193077"/>
    </source>
</evidence>
<accession>A0A1Y5RC89</accession>